<gene>
    <name evidence="2" type="ORF">D5R40_09655</name>
</gene>
<dbReference type="PRINTS" id="PR00111">
    <property type="entry name" value="ABHYDROLASE"/>
</dbReference>
<dbReference type="InterPro" id="IPR029058">
    <property type="entry name" value="AB_hydrolase_fold"/>
</dbReference>
<sequence>MSKIPDVLWLKTSPSLQVFDRRLINYLSRKVLIAEWDYFQTADEPCTLDVAVTLLHDYLKSLNKPIHLIGHSTSGLVGLMYARKYPERVKSLTLLSVGVHPTVDWQAHYYVHRHLLPCSRQTILINMVQSLFGEQDKRNTQNLIRILERDLDLSPSPHSLLKRQSMVPRGVPVPLMVCGGNDDPIIDPNLIGGWQPFLKPGDRIWECPEGGYFFHHFYPLNVAQALLEFWQNNALVLSDITQEVIASKI</sequence>
<dbReference type="SUPFAM" id="SSF53474">
    <property type="entry name" value="alpha/beta-Hydrolases"/>
    <property type="match status" value="1"/>
</dbReference>
<dbReference type="InterPro" id="IPR000073">
    <property type="entry name" value="AB_hydrolase_1"/>
</dbReference>
<dbReference type="PANTHER" id="PTHR43798:SF33">
    <property type="entry name" value="HYDROLASE, PUTATIVE (AFU_ORTHOLOGUE AFUA_2G14860)-RELATED"/>
    <property type="match status" value="1"/>
</dbReference>
<dbReference type="GO" id="GO:0016787">
    <property type="term" value="F:hydrolase activity"/>
    <property type="evidence" value="ECO:0007669"/>
    <property type="project" value="UniProtKB-KW"/>
</dbReference>
<dbReference type="EMBL" id="RCBY01000040">
    <property type="protein sequence ID" value="RQH46418.1"/>
    <property type="molecule type" value="Genomic_DNA"/>
</dbReference>
<evidence type="ECO:0000313" key="2">
    <source>
        <dbReference type="EMBL" id="RQH46418.1"/>
    </source>
</evidence>
<organism evidence="2 3">
    <name type="scientific">Okeania hirsuta</name>
    <dbReference type="NCBI Taxonomy" id="1458930"/>
    <lineage>
        <taxon>Bacteria</taxon>
        <taxon>Bacillati</taxon>
        <taxon>Cyanobacteriota</taxon>
        <taxon>Cyanophyceae</taxon>
        <taxon>Oscillatoriophycideae</taxon>
        <taxon>Oscillatoriales</taxon>
        <taxon>Microcoleaceae</taxon>
        <taxon>Okeania</taxon>
    </lineage>
</organism>
<evidence type="ECO:0000259" key="1">
    <source>
        <dbReference type="Pfam" id="PF00561"/>
    </source>
</evidence>
<dbReference type="RefSeq" id="WP_124145325.1">
    <property type="nucleotide sequence ID" value="NZ_CAWOKI010000078.1"/>
</dbReference>
<dbReference type="InterPro" id="IPR050266">
    <property type="entry name" value="AB_hydrolase_sf"/>
</dbReference>
<dbReference type="OrthoDB" id="464067at2"/>
<reference evidence="2 3" key="1">
    <citation type="journal article" date="2018" name="ACS Chem. Biol.">
        <title>Ketoreductase domain dysfunction expands chemodiversity: malyngamide biosynthesis in the cyanobacterium Okeania hirsuta.</title>
        <authorList>
            <person name="Moss N.A."/>
            <person name="Leao T."/>
            <person name="Rankin M."/>
            <person name="McCullough T.M."/>
            <person name="Qu P."/>
            <person name="Korobeynikov A."/>
            <person name="Smith J.L."/>
            <person name="Gerwick L."/>
            <person name="Gerwick W.H."/>
        </authorList>
    </citation>
    <scope>NUCLEOTIDE SEQUENCE [LARGE SCALE GENOMIC DNA]</scope>
    <source>
        <strain evidence="2 3">PAB10Feb10-1</strain>
    </source>
</reference>
<dbReference type="Pfam" id="PF00561">
    <property type="entry name" value="Abhydrolase_1"/>
    <property type="match status" value="1"/>
</dbReference>
<name>A0A3N6PRL0_9CYAN</name>
<dbReference type="GO" id="GO:0016020">
    <property type="term" value="C:membrane"/>
    <property type="evidence" value="ECO:0007669"/>
    <property type="project" value="TreeGrafter"/>
</dbReference>
<evidence type="ECO:0000313" key="3">
    <source>
        <dbReference type="Proteomes" id="UP000269154"/>
    </source>
</evidence>
<dbReference type="Gene3D" id="3.40.50.1820">
    <property type="entry name" value="alpha/beta hydrolase"/>
    <property type="match status" value="1"/>
</dbReference>
<protein>
    <submittedName>
        <fullName evidence="2">Alpha/beta hydrolase</fullName>
    </submittedName>
</protein>
<keyword evidence="3" id="KW-1185">Reference proteome</keyword>
<dbReference type="PANTHER" id="PTHR43798">
    <property type="entry name" value="MONOACYLGLYCEROL LIPASE"/>
    <property type="match status" value="1"/>
</dbReference>
<feature type="domain" description="AB hydrolase-1" evidence="1">
    <location>
        <begin position="63"/>
        <end position="122"/>
    </location>
</feature>
<dbReference type="Proteomes" id="UP000269154">
    <property type="component" value="Unassembled WGS sequence"/>
</dbReference>
<dbReference type="AlphaFoldDB" id="A0A3N6PRL0"/>
<keyword evidence="2" id="KW-0378">Hydrolase</keyword>
<accession>A0A3N6PRL0</accession>
<comment type="caution">
    <text evidence="2">The sequence shown here is derived from an EMBL/GenBank/DDBJ whole genome shotgun (WGS) entry which is preliminary data.</text>
</comment>
<proteinExistence type="predicted"/>